<dbReference type="PROSITE" id="PS50081">
    <property type="entry name" value="ZF_DAG_PE_2"/>
    <property type="match status" value="1"/>
</dbReference>
<proteinExistence type="inferred from homology"/>
<evidence type="ECO:0000256" key="8">
    <source>
        <dbReference type="PROSITE-ProRule" id="PRU00192"/>
    </source>
</evidence>
<dbReference type="SUPFAM" id="SSF50044">
    <property type="entry name" value="SH3-domain"/>
    <property type="match status" value="2"/>
</dbReference>
<dbReference type="PROSITE" id="PS51741">
    <property type="entry name" value="F_BAR"/>
    <property type="match status" value="1"/>
</dbReference>
<feature type="domain" description="SH3" evidence="12">
    <location>
        <begin position="591"/>
        <end position="650"/>
    </location>
</feature>
<feature type="region of interest" description="Disordered" evidence="11">
    <location>
        <begin position="488"/>
        <end position="591"/>
    </location>
</feature>
<keyword evidence="3" id="KW-0862">Zinc</keyword>
<keyword evidence="4 9" id="KW-0175">Coiled coil</keyword>
<dbReference type="FunFam" id="1.20.1270.60:FF:000060">
    <property type="entry name" value="Actin polymerization protein Bzz1"/>
    <property type="match status" value="1"/>
</dbReference>
<evidence type="ECO:0000256" key="5">
    <source>
        <dbReference type="ARBA" id="ARBA00054085"/>
    </source>
</evidence>
<feature type="compositionally biased region" description="Low complexity" evidence="11">
    <location>
        <begin position="495"/>
        <end position="509"/>
    </location>
</feature>
<evidence type="ECO:0000256" key="4">
    <source>
        <dbReference type="ARBA" id="ARBA00023054"/>
    </source>
</evidence>
<dbReference type="Gene3D" id="1.20.1270.60">
    <property type="entry name" value="Arfaptin homology (AH) domain/BAR domain"/>
    <property type="match status" value="1"/>
</dbReference>
<dbReference type="InterPro" id="IPR001060">
    <property type="entry name" value="FCH_dom"/>
</dbReference>
<dbReference type="Proteomes" id="UP000326924">
    <property type="component" value="Unassembled WGS sequence"/>
</dbReference>
<dbReference type="CDD" id="cd20824">
    <property type="entry name" value="C1_SpBZZ1-like"/>
    <property type="match status" value="1"/>
</dbReference>
<evidence type="ECO:0000256" key="6">
    <source>
        <dbReference type="ARBA" id="ARBA00061387"/>
    </source>
</evidence>
<gene>
    <name evidence="15" type="ORF">FN846DRAFT_926250</name>
</gene>
<dbReference type="FunFam" id="3.30.60.20:FF:000040">
    <property type="entry name" value="Actin polymerization protein Bzz1"/>
    <property type="match status" value="1"/>
</dbReference>
<organism evidence="15 16">
    <name type="scientific">Sphaerosporella brunnea</name>
    <dbReference type="NCBI Taxonomy" id="1250544"/>
    <lineage>
        <taxon>Eukaryota</taxon>
        <taxon>Fungi</taxon>
        <taxon>Dikarya</taxon>
        <taxon>Ascomycota</taxon>
        <taxon>Pezizomycotina</taxon>
        <taxon>Pezizomycetes</taxon>
        <taxon>Pezizales</taxon>
        <taxon>Pyronemataceae</taxon>
        <taxon>Sphaerosporella</taxon>
    </lineage>
</organism>
<dbReference type="Pfam" id="PF00611">
    <property type="entry name" value="FCH"/>
    <property type="match status" value="1"/>
</dbReference>
<dbReference type="PANTHER" id="PTHR15735">
    <property type="entry name" value="FCH AND DOUBLE SH3 DOMAINS PROTEIN"/>
    <property type="match status" value="1"/>
</dbReference>
<dbReference type="Pfam" id="PF00130">
    <property type="entry name" value="C1_1"/>
    <property type="match status" value="1"/>
</dbReference>
<keyword evidence="16" id="KW-1185">Reference proteome</keyword>
<comment type="caution">
    <text evidence="15">The sequence shown here is derived from an EMBL/GenBank/DDBJ whole genome shotgun (WGS) entry which is preliminary data.</text>
</comment>
<reference evidence="15 16" key="1">
    <citation type="submission" date="2019-09" db="EMBL/GenBank/DDBJ databases">
        <title>Draft genome of the ectomycorrhizal ascomycete Sphaerosporella brunnea.</title>
        <authorList>
            <consortium name="DOE Joint Genome Institute"/>
            <person name="Benucci G.M."/>
            <person name="Marozzi G."/>
            <person name="Antonielli L."/>
            <person name="Sanchez S."/>
            <person name="Marco P."/>
            <person name="Wang X."/>
            <person name="Falini L.B."/>
            <person name="Barry K."/>
            <person name="Haridas S."/>
            <person name="Lipzen A."/>
            <person name="Labutti K."/>
            <person name="Grigoriev I.V."/>
            <person name="Murat C."/>
            <person name="Martin F."/>
            <person name="Albertini E."/>
            <person name="Donnini D."/>
            <person name="Bonito G."/>
        </authorList>
    </citation>
    <scope>NUCLEOTIDE SEQUENCE [LARGE SCALE GENOMIC DNA]</scope>
    <source>
        <strain evidence="15 16">Sb_GMNB300</strain>
    </source>
</reference>
<evidence type="ECO:0000259" key="13">
    <source>
        <dbReference type="PROSITE" id="PS50081"/>
    </source>
</evidence>
<dbReference type="GO" id="GO:0045010">
    <property type="term" value="P:actin nucleation"/>
    <property type="evidence" value="ECO:0007669"/>
    <property type="project" value="UniProtKB-ARBA"/>
</dbReference>
<dbReference type="AlphaFoldDB" id="A0A5J5FBG8"/>
<feature type="domain" description="F-BAR" evidence="14">
    <location>
        <begin position="8"/>
        <end position="277"/>
    </location>
</feature>
<evidence type="ECO:0000256" key="9">
    <source>
        <dbReference type="PROSITE-ProRule" id="PRU01077"/>
    </source>
</evidence>
<evidence type="ECO:0000256" key="11">
    <source>
        <dbReference type="SAM" id="MobiDB-lite"/>
    </source>
</evidence>
<evidence type="ECO:0000259" key="12">
    <source>
        <dbReference type="PROSITE" id="PS50002"/>
    </source>
</evidence>
<dbReference type="PROSITE" id="PS00479">
    <property type="entry name" value="ZF_DAG_PE_1"/>
    <property type="match status" value="1"/>
</dbReference>
<dbReference type="SUPFAM" id="SSF57889">
    <property type="entry name" value="Cysteine-rich domain"/>
    <property type="match status" value="1"/>
</dbReference>
<evidence type="ECO:0000256" key="3">
    <source>
        <dbReference type="ARBA" id="ARBA00022833"/>
    </source>
</evidence>
<feature type="coiled-coil region" evidence="10">
    <location>
        <begin position="121"/>
        <end position="148"/>
    </location>
</feature>
<evidence type="ECO:0000256" key="1">
    <source>
        <dbReference type="ARBA" id="ARBA00022443"/>
    </source>
</evidence>
<evidence type="ECO:0000256" key="10">
    <source>
        <dbReference type="SAM" id="Coils"/>
    </source>
</evidence>
<dbReference type="InterPro" id="IPR020454">
    <property type="entry name" value="DAG/PE-bd"/>
</dbReference>
<dbReference type="InterPro" id="IPR001452">
    <property type="entry name" value="SH3_domain"/>
</dbReference>
<dbReference type="PANTHER" id="PTHR15735:SF21">
    <property type="entry name" value="PROTEIN NERVOUS WRECK"/>
    <property type="match status" value="1"/>
</dbReference>
<dbReference type="SMART" id="SM00326">
    <property type="entry name" value="SH3"/>
    <property type="match status" value="2"/>
</dbReference>
<dbReference type="InterPro" id="IPR027267">
    <property type="entry name" value="AH/BAR_dom_sf"/>
</dbReference>
<dbReference type="SMART" id="SM00055">
    <property type="entry name" value="FCH"/>
    <property type="match status" value="1"/>
</dbReference>
<feature type="domain" description="Phorbol-ester/DAG-type" evidence="13">
    <location>
        <begin position="408"/>
        <end position="458"/>
    </location>
</feature>
<dbReference type="InParanoid" id="A0A5J5FBG8"/>
<evidence type="ECO:0000259" key="14">
    <source>
        <dbReference type="PROSITE" id="PS51741"/>
    </source>
</evidence>
<dbReference type="PROSITE" id="PS50002">
    <property type="entry name" value="SH3"/>
    <property type="match status" value="2"/>
</dbReference>
<dbReference type="InterPro" id="IPR046349">
    <property type="entry name" value="C1-like_sf"/>
</dbReference>
<name>A0A5J5FBG8_9PEZI</name>
<dbReference type="OrthoDB" id="8783038at2759"/>
<dbReference type="SMART" id="SM00109">
    <property type="entry name" value="C1"/>
    <property type="match status" value="1"/>
</dbReference>
<feature type="domain" description="SH3" evidence="12">
    <location>
        <begin position="669"/>
        <end position="727"/>
    </location>
</feature>
<evidence type="ECO:0000256" key="2">
    <source>
        <dbReference type="ARBA" id="ARBA00022723"/>
    </source>
</evidence>
<evidence type="ECO:0000313" key="15">
    <source>
        <dbReference type="EMBL" id="KAA8914685.1"/>
    </source>
</evidence>
<dbReference type="GO" id="GO:0046872">
    <property type="term" value="F:metal ion binding"/>
    <property type="evidence" value="ECO:0007669"/>
    <property type="project" value="UniProtKB-KW"/>
</dbReference>
<dbReference type="GO" id="GO:0030864">
    <property type="term" value="C:cortical actin cytoskeleton"/>
    <property type="evidence" value="ECO:0007669"/>
    <property type="project" value="UniProtKB-ARBA"/>
</dbReference>
<evidence type="ECO:0000256" key="7">
    <source>
        <dbReference type="ARBA" id="ARBA00074946"/>
    </source>
</evidence>
<dbReference type="SUPFAM" id="SSF103657">
    <property type="entry name" value="BAR/IMD domain-like"/>
    <property type="match status" value="1"/>
</dbReference>
<comment type="similarity">
    <text evidence="6">Belongs to the BZZ1 family.</text>
</comment>
<dbReference type="PRINTS" id="PR00008">
    <property type="entry name" value="DAGPEDOMAIN"/>
</dbReference>
<feature type="compositionally biased region" description="Polar residues" evidence="11">
    <location>
        <begin position="580"/>
        <end position="591"/>
    </location>
</feature>
<dbReference type="InterPro" id="IPR031160">
    <property type="entry name" value="F_BAR_dom"/>
</dbReference>
<keyword evidence="2" id="KW-0479">Metal-binding</keyword>
<dbReference type="InterPro" id="IPR002219">
    <property type="entry name" value="PKC_DAG/PE"/>
</dbReference>
<sequence>MSGPPPPVVFGDELKDAFKPVNAWVANGIAWLDDIQAFYRERAAIEKEYAGKLNSLSKRFYDKKSKKSASLTVGDTPQLTPGSLESASLTTWTTILNTTEQLASEHDTFSTALSLQVADVLKSLATRYDDYRKRYESLSTKLLEERDKVYGDLKKAKSNYDLGCKGVEEKRQKVDKSFDASKAKAQKSYQNELTEMSNVKNTYLLQLAATNRHKQRYYNEDLPEIINSLQDLNETRVAKVNGLWTLSSTLETTCHQNAISHLNLQISEIARNLPVLDSGMFLKHNVAPWTEPPSFVFEASPIWHDNPDMVVDEQAQVYLRNMLQKSRRGMDGLKGEVERRGKEIQQLSERWNSIKMDESQAQKEVDVVRSLVYSQEEILPHAANLLTWQVEIEVIVNAVGDIARGTQSHNFKSTTFKIPTNCDLCGERMWGLTSKGFTCTDCGYSCHSKCEMKAPANCPGVLDKAGKKALREERKQLSVANGGGSEIDLLGSGGLTRTNTTASTTSTLAPRGVNAMGTRMTKSPSISGASIASNASSTNATPPPTVSTSAAIVAAPPPRRVLAPPPDRYIASPALEDSRPSTPASTVHTDSATETGKVLYAFAASGENELQVSEGTVVSILDDDGSWMTVRRPDGQEGLVPTSYVEKIASTPRVSKRGPPPPVKPRGAKKEKKVRALYAYEPQGEDEVPMGAGEEFVVVERDVGGWVRVRVVGGGEGLVPGTYVEDV</sequence>
<dbReference type="EMBL" id="VXIS01000004">
    <property type="protein sequence ID" value="KAA8914685.1"/>
    <property type="molecule type" value="Genomic_DNA"/>
</dbReference>
<feature type="compositionally biased region" description="Pro residues" evidence="11">
    <location>
        <begin position="555"/>
        <end position="567"/>
    </location>
</feature>
<protein>
    <recommendedName>
        <fullName evidence="7">Protein BZZ1</fullName>
    </recommendedName>
</protein>
<accession>A0A5J5FBG8</accession>
<dbReference type="Pfam" id="PF00018">
    <property type="entry name" value="SH3_1"/>
    <property type="match status" value="2"/>
</dbReference>
<comment type="function">
    <text evidence="5">Plays a role in endocytosis and trafficking to the vacuole. Functions with type I myosins to restore polarity of the actin cytoskeleton after NaCl stress.</text>
</comment>
<dbReference type="Gene3D" id="3.30.60.20">
    <property type="match status" value="1"/>
</dbReference>
<dbReference type="FunCoup" id="A0A5J5FBG8">
    <property type="interactions" value="368"/>
</dbReference>
<feature type="compositionally biased region" description="Low complexity" evidence="11">
    <location>
        <begin position="523"/>
        <end position="554"/>
    </location>
</feature>
<dbReference type="InterPro" id="IPR036028">
    <property type="entry name" value="SH3-like_dom_sf"/>
</dbReference>
<keyword evidence="1 8" id="KW-0728">SH3 domain</keyword>
<evidence type="ECO:0000313" key="16">
    <source>
        <dbReference type="Proteomes" id="UP000326924"/>
    </source>
</evidence>
<dbReference type="Gene3D" id="2.30.30.40">
    <property type="entry name" value="SH3 Domains"/>
    <property type="match status" value="2"/>
</dbReference>